<evidence type="ECO:0008006" key="4">
    <source>
        <dbReference type="Google" id="ProtNLM"/>
    </source>
</evidence>
<feature type="transmembrane region" description="Helical" evidence="1">
    <location>
        <begin position="247"/>
        <end position="266"/>
    </location>
</feature>
<evidence type="ECO:0000313" key="2">
    <source>
        <dbReference type="EMBL" id="GMU08582.1"/>
    </source>
</evidence>
<feature type="transmembrane region" description="Helical" evidence="1">
    <location>
        <begin position="20"/>
        <end position="39"/>
    </location>
</feature>
<proteinExistence type="predicted"/>
<feature type="transmembrane region" description="Helical" evidence="1">
    <location>
        <begin position="116"/>
        <end position="133"/>
    </location>
</feature>
<keyword evidence="1" id="KW-1133">Transmembrane helix</keyword>
<keyword evidence="1" id="KW-0812">Transmembrane</keyword>
<sequence>MLTLPAPMGTAASERTRAALLVLGGGVLALLLSHHSALLSGLRLMQGDEGDVRFCNYILEHGWRFVSGDPAHARFWDPPMFHPEPNVAAYSEVLLGVAPLYWVWRGFGLGAELSWQAWALAMAALNYAAAVWLLRRGFGLRVLPAVVGAVLFTAGAPRVNQLNHPQLEAQFFALLAVGAVVALTRPETDRRRGVAWAALLVGACVAQLYAGFYWGWFLFFFLLLAFIAGLVLRDTRGPLLTALRRHLPALAGFGVVGLALLAPLILHARQAIGTVGLRTFAEVVPMVPRIWSWFYMGPDSWLYGWMDGFSRFRRLPLGWEHRLGFGFVTPVLAGLGLWQARSRPAVRLLLVMAVATVLLASRYPGGYTPWWLVFHGVPGAAAIRALARIGMWLLVPAAVGLALYLQRQWNSGRAALAVGLGALCLLEQGLTGPAYDWHEARADVEAVAARIPPGCATFFYAPTSGKAREWKYQLDAVWASNERGVPTVNGYSGNAPRGWRLQDNRRFNAMAAERLDRDLEDWMRSRNLAPASVCRIQVPARR</sequence>
<name>A0ABQ6QX10_9BACT</name>
<comment type="caution">
    <text evidence="2">The sequence shown here is derived from an EMBL/GenBank/DDBJ whole genome shotgun (WGS) entry which is preliminary data.</text>
</comment>
<feature type="transmembrane region" description="Helical" evidence="1">
    <location>
        <begin position="385"/>
        <end position="405"/>
    </location>
</feature>
<feature type="transmembrane region" description="Helical" evidence="1">
    <location>
        <begin position="193"/>
        <end position="210"/>
    </location>
</feature>
<feature type="transmembrane region" description="Helical" evidence="1">
    <location>
        <begin position="169"/>
        <end position="186"/>
    </location>
</feature>
<feature type="transmembrane region" description="Helical" evidence="1">
    <location>
        <begin position="345"/>
        <end position="365"/>
    </location>
</feature>
<organism evidence="2 3">
    <name type="scientific">Corallococcus caeni</name>
    <dbReference type="NCBI Taxonomy" id="3082388"/>
    <lineage>
        <taxon>Bacteria</taxon>
        <taxon>Pseudomonadati</taxon>
        <taxon>Myxococcota</taxon>
        <taxon>Myxococcia</taxon>
        <taxon>Myxococcales</taxon>
        <taxon>Cystobacterineae</taxon>
        <taxon>Myxococcaceae</taxon>
        <taxon>Corallococcus</taxon>
    </lineage>
</organism>
<reference evidence="2 3" key="1">
    <citation type="journal article" date="2024" name="Arch. Microbiol.">
        <title>Corallococcus caeni sp. nov., a novel myxobacterium isolated from activated sludge.</title>
        <authorList>
            <person name="Tomita S."/>
            <person name="Nakai R."/>
            <person name="Kuroda K."/>
            <person name="Kurashita H."/>
            <person name="Hatamoto M."/>
            <person name="Yamaguchi T."/>
            <person name="Narihiro T."/>
        </authorList>
    </citation>
    <scope>NUCLEOTIDE SEQUENCE [LARGE SCALE GENOMIC DNA]</scope>
    <source>
        <strain evidence="2 3">NO1</strain>
    </source>
</reference>
<feature type="transmembrane region" description="Helical" evidence="1">
    <location>
        <begin position="321"/>
        <end position="338"/>
    </location>
</feature>
<gene>
    <name evidence="2" type="ORF">ASNO1_48350</name>
</gene>
<keyword evidence="1" id="KW-0472">Membrane</keyword>
<evidence type="ECO:0000256" key="1">
    <source>
        <dbReference type="SAM" id="Phobius"/>
    </source>
</evidence>
<protein>
    <recommendedName>
        <fullName evidence="4">Glycosyltransferase RgtA/B/C/D-like domain-containing protein</fullName>
    </recommendedName>
</protein>
<accession>A0ABQ6QX10</accession>
<dbReference type="EMBL" id="BTTX01000004">
    <property type="protein sequence ID" value="GMU08582.1"/>
    <property type="molecule type" value="Genomic_DNA"/>
</dbReference>
<keyword evidence="3" id="KW-1185">Reference proteome</keyword>
<feature type="transmembrane region" description="Helical" evidence="1">
    <location>
        <begin position="216"/>
        <end position="235"/>
    </location>
</feature>
<dbReference type="Proteomes" id="UP001342631">
    <property type="component" value="Unassembled WGS sequence"/>
</dbReference>
<evidence type="ECO:0000313" key="3">
    <source>
        <dbReference type="Proteomes" id="UP001342631"/>
    </source>
</evidence>
<feature type="transmembrane region" description="Helical" evidence="1">
    <location>
        <begin position="140"/>
        <end position="157"/>
    </location>
</feature>